<keyword evidence="3" id="KW-1185">Reference proteome</keyword>
<evidence type="ECO:0000313" key="2">
    <source>
        <dbReference type="EMBL" id="CAG7729810.1"/>
    </source>
</evidence>
<organism evidence="2 3">
    <name type="scientific">Allacma fusca</name>
    <dbReference type="NCBI Taxonomy" id="39272"/>
    <lineage>
        <taxon>Eukaryota</taxon>
        <taxon>Metazoa</taxon>
        <taxon>Ecdysozoa</taxon>
        <taxon>Arthropoda</taxon>
        <taxon>Hexapoda</taxon>
        <taxon>Collembola</taxon>
        <taxon>Symphypleona</taxon>
        <taxon>Sminthuridae</taxon>
        <taxon>Allacma</taxon>
    </lineage>
</organism>
<gene>
    <name evidence="2" type="ORF">AFUS01_LOCUS18502</name>
</gene>
<dbReference type="EMBL" id="CAJVCH010184593">
    <property type="protein sequence ID" value="CAG7729810.1"/>
    <property type="molecule type" value="Genomic_DNA"/>
</dbReference>
<evidence type="ECO:0000313" key="3">
    <source>
        <dbReference type="Proteomes" id="UP000708208"/>
    </source>
</evidence>
<comment type="caution">
    <text evidence="2">The sequence shown here is derived from an EMBL/GenBank/DDBJ whole genome shotgun (WGS) entry which is preliminary data.</text>
</comment>
<proteinExistence type="predicted"/>
<dbReference type="Proteomes" id="UP000708208">
    <property type="component" value="Unassembled WGS sequence"/>
</dbReference>
<sequence>MFNYLGLSARVKASVNPAGGHEQVVQIRRASVHENYEKGAKVDNIALLVLQPELKFNEFVQNIPIRKDVPPTGIRAK</sequence>
<name>A0A8J2JZF4_9HEXA</name>
<dbReference type="GO" id="GO:0004252">
    <property type="term" value="F:serine-type endopeptidase activity"/>
    <property type="evidence" value="ECO:0007669"/>
    <property type="project" value="InterPro"/>
</dbReference>
<protein>
    <recommendedName>
        <fullName evidence="1">Peptidase S1 domain-containing protein</fullName>
    </recommendedName>
</protein>
<dbReference type="GO" id="GO:0006508">
    <property type="term" value="P:proteolysis"/>
    <property type="evidence" value="ECO:0007669"/>
    <property type="project" value="InterPro"/>
</dbReference>
<accession>A0A8J2JZF4</accession>
<dbReference type="InterPro" id="IPR001254">
    <property type="entry name" value="Trypsin_dom"/>
</dbReference>
<dbReference type="Pfam" id="PF00089">
    <property type="entry name" value="Trypsin"/>
    <property type="match status" value="1"/>
</dbReference>
<dbReference type="OrthoDB" id="6380398at2759"/>
<feature type="domain" description="Peptidase S1" evidence="1">
    <location>
        <begin position="14"/>
        <end position="67"/>
    </location>
</feature>
<reference evidence="2" key="1">
    <citation type="submission" date="2021-06" db="EMBL/GenBank/DDBJ databases">
        <authorList>
            <person name="Hodson N. C."/>
            <person name="Mongue J. A."/>
            <person name="Jaron S. K."/>
        </authorList>
    </citation>
    <scope>NUCLEOTIDE SEQUENCE</scope>
</reference>
<evidence type="ECO:0000259" key="1">
    <source>
        <dbReference type="Pfam" id="PF00089"/>
    </source>
</evidence>
<dbReference type="AlphaFoldDB" id="A0A8J2JZF4"/>